<dbReference type="Pfam" id="PF02771">
    <property type="entry name" value="Acyl-CoA_dh_N"/>
    <property type="match status" value="1"/>
</dbReference>
<dbReference type="InterPro" id="IPR013786">
    <property type="entry name" value="AcylCoA_DH/ox_N"/>
</dbReference>
<evidence type="ECO:0000256" key="2">
    <source>
        <dbReference type="ARBA" id="ARBA00009347"/>
    </source>
</evidence>
<dbReference type="SUPFAM" id="SSF56645">
    <property type="entry name" value="Acyl-CoA dehydrogenase NM domain-like"/>
    <property type="match status" value="1"/>
</dbReference>
<evidence type="ECO:0000256" key="1">
    <source>
        <dbReference type="ARBA" id="ARBA00001974"/>
    </source>
</evidence>
<keyword evidence="4" id="KW-0274">FAD</keyword>
<evidence type="ECO:0000313" key="9">
    <source>
        <dbReference type="Proteomes" id="UP001185922"/>
    </source>
</evidence>
<dbReference type="GO" id="GO:0003995">
    <property type="term" value="F:acyl-CoA dehydrogenase activity"/>
    <property type="evidence" value="ECO:0007669"/>
    <property type="project" value="TreeGrafter"/>
</dbReference>
<keyword evidence="5" id="KW-0560">Oxidoreductase</keyword>
<dbReference type="Gene3D" id="1.10.540.10">
    <property type="entry name" value="Acyl-CoA dehydrogenase/oxidase, N-terminal domain"/>
    <property type="match status" value="1"/>
</dbReference>
<dbReference type="InterPro" id="IPR036250">
    <property type="entry name" value="AcylCo_DH-like_C"/>
</dbReference>
<keyword evidence="3" id="KW-0285">Flavoprotein</keyword>
<dbReference type="Proteomes" id="UP001185922">
    <property type="component" value="Unassembled WGS sequence"/>
</dbReference>
<dbReference type="AlphaFoldDB" id="A0AAE4R2X7"/>
<dbReference type="Pfam" id="PF00441">
    <property type="entry name" value="Acyl-CoA_dh_1"/>
    <property type="match status" value="1"/>
</dbReference>
<dbReference type="InterPro" id="IPR009100">
    <property type="entry name" value="AcylCoA_DH/oxidase_NM_dom_sf"/>
</dbReference>
<feature type="domain" description="Acyl-CoA dehydrogenase/oxidase N-terminal" evidence="7">
    <location>
        <begin position="30"/>
        <end position="76"/>
    </location>
</feature>
<comment type="cofactor">
    <cofactor evidence="1">
        <name>FAD</name>
        <dbReference type="ChEBI" id="CHEBI:57692"/>
    </cofactor>
</comment>
<dbReference type="SUPFAM" id="SSF47203">
    <property type="entry name" value="Acyl-CoA dehydrogenase C-terminal domain-like"/>
    <property type="match status" value="1"/>
</dbReference>
<organism evidence="8 9">
    <name type="scientific">Gordonia amicalis</name>
    <dbReference type="NCBI Taxonomy" id="89053"/>
    <lineage>
        <taxon>Bacteria</taxon>
        <taxon>Bacillati</taxon>
        <taxon>Actinomycetota</taxon>
        <taxon>Actinomycetes</taxon>
        <taxon>Mycobacteriales</taxon>
        <taxon>Gordoniaceae</taxon>
        <taxon>Gordonia</taxon>
    </lineage>
</organism>
<proteinExistence type="inferred from homology"/>
<evidence type="ECO:0000256" key="3">
    <source>
        <dbReference type="ARBA" id="ARBA00022630"/>
    </source>
</evidence>
<sequence length="360" mass="37040">MTDLADDLKATIAAMLLRIPADTQTPVAAPDAAVWAAVVEAGFTGVDVPEDAGGHGGELGDALAVLETLTEAGAVTPYLEHALLASWLAGGVGHPLGDSTATVAVIDDADVRADGDRILVSGKATGVTLTDGSDVIVALAAGPDGPLVAVIARDAAGVEIEPGTDLQGVSYGDIVFRDAAATFSAPSPVGVEDLRRRGALAYTVALAAAARAVREHTVRYASERTQFGRPLAKFQAIQQRLAEMAAQTTLMETAARAAVESTSGDPARVHTAVAAAKVVTSRYATEVASAGHQIHGAIGFTSEHSLGRFTTGLWTWSDRYGTGQDWAESLAREILDDGADPWDVIAGHTLHPPTPGAPFL</sequence>
<dbReference type="InterPro" id="IPR037069">
    <property type="entry name" value="AcylCoA_DH/ox_N_sf"/>
</dbReference>
<dbReference type="GO" id="GO:0050660">
    <property type="term" value="F:flavin adenine dinucleotide binding"/>
    <property type="evidence" value="ECO:0007669"/>
    <property type="project" value="InterPro"/>
</dbReference>
<evidence type="ECO:0000256" key="4">
    <source>
        <dbReference type="ARBA" id="ARBA00022827"/>
    </source>
</evidence>
<evidence type="ECO:0000313" key="8">
    <source>
        <dbReference type="EMBL" id="MDV6312234.1"/>
    </source>
</evidence>
<comment type="similarity">
    <text evidence="2">Belongs to the acyl-CoA dehydrogenase family.</text>
</comment>
<gene>
    <name evidence="8" type="ORF">R3Q15_10125</name>
</gene>
<dbReference type="PANTHER" id="PTHR43884">
    <property type="entry name" value="ACYL-COA DEHYDROGENASE"/>
    <property type="match status" value="1"/>
</dbReference>
<dbReference type="RefSeq" id="WP_191834727.1">
    <property type="nucleotide sequence ID" value="NZ_CP096596.1"/>
</dbReference>
<comment type="caution">
    <text evidence="8">The sequence shown here is derived from an EMBL/GenBank/DDBJ whole genome shotgun (WGS) entry which is preliminary data.</text>
</comment>
<dbReference type="EMBL" id="JAWLKH010000008">
    <property type="protein sequence ID" value="MDV6312234.1"/>
    <property type="molecule type" value="Genomic_DNA"/>
</dbReference>
<evidence type="ECO:0000256" key="5">
    <source>
        <dbReference type="ARBA" id="ARBA00023002"/>
    </source>
</evidence>
<evidence type="ECO:0000259" key="6">
    <source>
        <dbReference type="Pfam" id="PF00441"/>
    </source>
</evidence>
<evidence type="ECO:0000259" key="7">
    <source>
        <dbReference type="Pfam" id="PF02771"/>
    </source>
</evidence>
<accession>A0AAE4R2X7</accession>
<reference evidence="8" key="1">
    <citation type="submission" date="2023-10" db="EMBL/GenBank/DDBJ databases">
        <title>Development of a sustainable strategy for remediation of hydrocarbon-contaminated territories based on the waste exchange concept.</title>
        <authorList>
            <person name="Krivoruchko A."/>
        </authorList>
    </citation>
    <scope>NUCLEOTIDE SEQUENCE</scope>
    <source>
        <strain evidence="8">IEGM 1279</strain>
    </source>
</reference>
<dbReference type="PANTHER" id="PTHR43884:SF20">
    <property type="entry name" value="ACYL-COA DEHYDROGENASE FADE28"/>
    <property type="match status" value="1"/>
</dbReference>
<protein>
    <submittedName>
        <fullName evidence="8">Acyl-CoA dehydrogenase family protein</fullName>
    </submittedName>
</protein>
<name>A0AAE4R2X7_9ACTN</name>
<dbReference type="Gene3D" id="1.20.140.10">
    <property type="entry name" value="Butyryl-CoA Dehydrogenase, subunit A, domain 3"/>
    <property type="match status" value="1"/>
</dbReference>
<dbReference type="InterPro" id="IPR009075">
    <property type="entry name" value="AcylCo_DH/oxidase_C"/>
</dbReference>
<feature type="domain" description="Acyl-CoA dehydrogenase/oxidase C-terminal" evidence="6">
    <location>
        <begin position="202"/>
        <end position="310"/>
    </location>
</feature>